<evidence type="ECO:0000313" key="2">
    <source>
        <dbReference type="Proteomes" id="UP000703269"/>
    </source>
</evidence>
<dbReference type="EMBL" id="BPQB01000035">
    <property type="protein sequence ID" value="GJE93779.1"/>
    <property type="molecule type" value="Genomic_DNA"/>
</dbReference>
<reference evidence="1 2" key="1">
    <citation type="submission" date="2021-08" db="EMBL/GenBank/DDBJ databases">
        <title>Draft Genome Sequence of Phanerochaete sordida strain YK-624.</title>
        <authorList>
            <person name="Mori T."/>
            <person name="Dohra H."/>
            <person name="Suzuki T."/>
            <person name="Kawagishi H."/>
            <person name="Hirai H."/>
        </authorList>
    </citation>
    <scope>NUCLEOTIDE SEQUENCE [LARGE SCALE GENOMIC DNA]</scope>
    <source>
        <strain evidence="1 2">YK-624</strain>
    </source>
</reference>
<name>A0A9P3GGB3_9APHY</name>
<proteinExistence type="predicted"/>
<dbReference type="AlphaFoldDB" id="A0A9P3GGB3"/>
<protein>
    <submittedName>
        <fullName evidence="1">Uncharacterized protein</fullName>
    </submittedName>
</protein>
<gene>
    <name evidence="1" type="ORF">PsYK624_099400</name>
</gene>
<organism evidence="1 2">
    <name type="scientific">Phanerochaete sordida</name>
    <dbReference type="NCBI Taxonomy" id="48140"/>
    <lineage>
        <taxon>Eukaryota</taxon>
        <taxon>Fungi</taxon>
        <taxon>Dikarya</taxon>
        <taxon>Basidiomycota</taxon>
        <taxon>Agaricomycotina</taxon>
        <taxon>Agaricomycetes</taxon>
        <taxon>Polyporales</taxon>
        <taxon>Phanerochaetaceae</taxon>
        <taxon>Phanerochaete</taxon>
    </lineage>
</organism>
<accession>A0A9P3GGB3</accession>
<keyword evidence="2" id="KW-1185">Reference proteome</keyword>
<dbReference type="OrthoDB" id="3265734at2759"/>
<sequence length="154" mass="16338">MAAVIQVDDTDPRVLYSNNKWDVGGNGVGEFDNTTHAPLVNGSTITFSFTGTSVAWIGTIPGKPIGPPSVISFEVDDDPTTASTVTLLQPQETTFRQTFYSSPPLPQGTHTVVAKAVNVQTQDLMWFDYLEYTPGEGDAASSTPSSPPSSASPQ</sequence>
<dbReference type="Proteomes" id="UP000703269">
    <property type="component" value="Unassembled WGS sequence"/>
</dbReference>
<comment type="caution">
    <text evidence="1">The sequence shown here is derived from an EMBL/GenBank/DDBJ whole genome shotgun (WGS) entry which is preliminary data.</text>
</comment>
<dbReference type="Gene3D" id="2.60.120.260">
    <property type="entry name" value="Galactose-binding domain-like"/>
    <property type="match status" value="1"/>
</dbReference>
<evidence type="ECO:0000313" key="1">
    <source>
        <dbReference type="EMBL" id="GJE93779.1"/>
    </source>
</evidence>